<dbReference type="AlphaFoldDB" id="G9XTL6"/>
<proteinExistence type="predicted"/>
<protein>
    <submittedName>
        <fullName evidence="1">Uncharacterized protein</fullName>
    </submittedName>
</protein>
<name>G9XTL6_DESHA</name>
<comment type="caution">
    <text evidence="1">The sequence shown here is derived from an EMBL/GenBank/DDBJ whole genome shotgun (WGS) entry which is preliminary data.</text>
</comment>
<organism evidence="1 2">
    <name type="scientific">Desulfitobacterium hafniense DP7</name>
    <dbReference type="NCBI Taxonomy" id="537010"/>
    <lineage>
        <taxon>Bacteria</taxon>
        <taxon>Bacillati</taxon>
        <taxon>Bacillota</taxon>
        <taxon>Clostridia</taxon>
        <taxon>Eubacteriales</taxon>
        <taxon>Desulfitobacteriaceae</taxon>
        <taxon>Desulfitobacterium</taxon>
    </lineage>
</organism>
<dbReference type="HOGENOM" id="CLU_3152023_0_0_9"/>
<gene>
    <name evidence="1" type="ORF">HMPREF0322_04323</name>
</gene>
<accession>G9XTL6</accession>
<evidence type="ECO:0000313" key="1">
    <source>
        <dbReference type="EMBL" id="EHL05017.1"/>
    </source>
</evidence>
<sequence>MSNFYAKIAVLAKTIGNDRHTLSVLKTGEKWRFTWYRQAIASDWFSID</sequence>
<dbReference type="PATRIC" id="fig|537010.4.peg.4032"/>
<dbReference type="Proteomes" id="UP000004416">
    <property type="component" value="Unassembled WGS sequence"/>
</dbReference>
<evidence type="ECO:0000313" key="2">
    <source>
        <dbReference type="Proteomes" id="UP000004416"/>
    </source>
</evidence>
<dbReference type="EMBL" id="AFZX01000109">
    <property type="protein sequence ID" value="EHL05017.1"/>
    <property type="molecule type" value="Genomic_DNA"/>
</dbReference>
<reference evidence="1 2" key="1">
    <citation type="submission" date="2011-08" db="EMBL/GenBank/DDBJ databases">
        <authorList>
            <person name="Weinstock G."/>
            <person name="Sodergren E."/>
            <person name="Clifton S."/>
            <person name="Fulton L."/>
            <person name="Fulton B."/>
            <person name="Courtney L."/>
            <person name="Fronick C."/>
            <person name="Harrison M."/>
            <person name="Strong C."/>
            <person name="Farmer C."/>
            <person name="Delahaunty K."/>
            <person name="Markovic C."/>
            <person name="Hall O."/>
            <person name="Minx P."/>
            <person name="Tomlinson C."/>
            <person name="Mitreva M."/>
            <person name="Hou S."/>
            <person name="Chen J."/>
            <person name="Wollam A."/>
            <person name="Pepin K.H."/>
            <person name="Johnson M."/>
            <person name="Bhonagiri V."/>
            <person name="Zhang X."/>
            <person name="Suruliraj S."/>
            <person name="Warren W."/>
            <person name="Chinwalla A."/>
            <person name="Mardis E.R."/>
            <person name="Wilson R.K."/>
        </authorList>
    </citation>
    <scope>NUCLEOTIDE SEQUENCE [LARGE SCALE GENOMIC DNA]</scope>
    <source>
        <strain evidence="1 2">DP7</strain>
    </source>
</reference>